<keyword evidence="9" id="KW-0411">Iron-sulfur</keyword>
<dbReference type="InterPro" id="IPR001155">
    <property type="entry name" value="OxRdtase_FMN_N"/>
</dbReference>
<dbReference type="PRINTS" id="PR00368">
    <property type="entry name" value="FADPNR"/>
</dbReference>
<dbReference type="GO" id="GO:0051536">
    <property type="term" value="F:iron-sulfur cluster binding"/>
    <property type="evidence" value="ECO:0007669"/>
    <property type="project" value="UniProtKB-KW"/>
</dbReference>
<keyword evidence="5" id="KW-0288">FMN</keyword>
<keyword evidence="7" id="KW-0560">Oxidoreductase</keyword>
<dbReference type="GO" id="GO:0010181">
    <property type="term" value="F:FMN binding"/>
    <property type="evidence" value="ECO:0007669"/>
    <property type="project" value="InterPro"/>
</dbReference>
<dbReference type="PANTHER" id="PTHR42917:SF2">
    <property type="entry name" value="2,4-DIENOYL-COA REDUCTASE [(2E)-ENOYL-COA-PRODUCING]"/>
    <property type="match status" value="1"/>
</dbReference>
<evidence type="ECO:0000256" key="6">
    <source>
        <dbReference type="ARBA" id="ARBA00022723"/>
    </source>
</evidence>
<keyword evidence="6" id="KW-0479">Metal-binding</keyword>
<dbReference type="CDD" id="cd02803">
    <property type="entry name" value="OYE_like_FMN_family"/>
    <property type="match status" value="1"/>
</dbReference>
<comment type="similarity">
    <text evidence="3">In the N-terminal section; belongs to the NADH:flavin oxidoreductase/NADH oxidase family.</text>
</comment>
<evidence type="ECO:0000259" key="10">
    <source>
        <dbReference type="Pfam" id="PF00724"/>
    </source>
</evidence>
<evidence type="ECO:0000256" key="3">
    <source>
        <dbReference type="ARBA" id="ARBA00011048"/>
    </source>
</evidence>
<evidence type="ECO:0000256" key="8">
    <source>
        <dbReference type="ARBA" id="ARBA00023004"/>
    </source>
</evidence>
<dbReference type="PANTHER" id="PTHR42917">
    <property type="entry name" value="2,4-DIENOYL-COA REDUCTASE"/>
    <property type="match status" value="1"/>
</dbReference>
<evidence type="ECO:0000313" key="12">
    <source>
        <dbReference type="EMBL" id="ALE19197.1"/>
    </source>
</evidence>
<dbReference type="RefSeq" id="WP_053962230.1">
    <property type="nucleotide sequence ID" value="NZ_CP012390.1"/>
</dbReference>
<feature type="domain" description="FAD/NAD(P)-binding" evidence="11">
    <location>
        <begin position="458"/>
        <end position="661"/>
    </location>
</feature>
<dbReference type="STRING" id="1528099.AL705_05955"/>
<dbReference type="AlphaFoldDB" id="A0A0M5L0K8"/>
<evidence type="ECO:0000256" key="1">
    <source>
        <dbReference type="ARBA" id="ARBA00001917"/>
    </source>
</evidence>
<evidence type="ECO:0000259" key="11">
    <source>
        <dbReference type="Pfam" id="PF07992"/>
    </source>
</evidence>
<proteinExistence type="inferred from homology"/>
<accession>A0A0M5L0K8</accession>
<evidence type="ECO:0000256" key="4">
    <source>
        <dbReference type="ARBA" id="ARBA00022630"/>
    </source>
</evidence>
<dbReference type="GO" id="GO:0016491">
    <property type="term" value="F:oxidoreductase activity"/>
    <property type="evidence" value="ECO:0007669"/>
    <property type="project" value="UniProtKB-KW"/>
</dbReference>
<protein>
    <submittedName>
        <fullName evidence="12">Enoate reductase</fullName>
    </submittedName>
</protein>
<dbReference type="InterPro" id="IPR036188">
    <property type="entry name" value="FAD/NAD-bd_sf"/>
</dbReference>
<dbReference type="SUPFAM" id="SSF51395">
    <property type="entry name" value="FMN-linked oxidoreductases"/>
    <property type="match status" value="1"/>
</dbReference>
<evidence type="ECO:0000256" key="2">
    <source>
        <dbReference type="ARBA" id="ARBA00001966"/>
    </source>
</evidence>
<keyword evidence="4" id="KW-0285">Flavoprotein</keyword>
<dbReference type="Gene3D" id="3.20.20.70">
    <property type="entry name" value="Aldolase class I"/>
    <property type="match status" value="1"/>
</dbReference>
<dbReference type="Pfam" id="PF07992">
    <property type="entry name" value="Pyr_redox_2"/>
    <property type="match status" value="1"/>
</dbReference>
<evidence type="ECO:0000256" key="5">
    <source>
        <dbReference type="ARBA" id="ARBA00022643"/>
    </source>
</evidence>
<gene>
    <name evidence="12" type="ORF">AL705_05955</name>
</gene>
<dbReference type="Pfam" id="PF00724">
    <property type="entry name" value="Oxidored_FMN"/>
    <property type="match status" value="1"/>
</dbReference>
<dbReference type="EMBL" id="CP012390">
    <property type="protein sequence ID" value="ALE19197.1"/>
    <property type="molecule type" value="Genomic_DNA"/>
</dbReference>
<evidence type="ECO:0000313" key="13">
    <source>
        <dbReference type="Proteomes" id="UP000068137"/>
    </source>
</evidence>
<comment type="cofactor">
    <cofactor evidence="2">
        <name>[4Fe-4S] cluster</name>
        <dbReference type="ChEBI" id="CHEBI:49883"/>
    </cofactor>
</comment>
<dbReference type="InterPro" id="IPR051793">
    <property type="entry name" value="NADH:flavin_oxidoreductase"/>
</dbReference>
<dbReference type="GO" id="GO:0046872">
    <property type="term" value="F:metal ion binding"/>
    <property type="evidence" value="ECO:0007669"/>
    <property type="project" value="UniProtKB-KW"/>
</dbReference>
<evidence type="ECO:0000256" key="7">
    <source>
        <dbReference type="ARBA" id="ARBA00023002"/>
    </source>
</evidence>
<organism evidence="12 13">
    <name type="scientific">Lawsonella clevelandensis</name>
    <dbReference type="NCBI Taxonomy" id="1528099"/>
    <lineage>
        <taxon>Bacteria</taxon>
        <taxon>Bacillati</taxon>
        <taxon>Actinomycetota</taxon>
        <taxon>Actinomycetes</taxon>
        <taxon>Mycobacteriales</taxon>
        <taxon>Lawsonellaceae</taxon>
        <taxon>Lawsonella</taxon>
    </lineage>
</organism>
<comment type="cofactor">
    <cofactor evidence="1">
        <name>FMN</name>
        <dbReference type="ChEBI" id="CHEBI:58210"/>
    </cofactor>
</comment>
<keyword evidence="8" id="KW-0408">Iron</keyword>
<sequence length="756" mass="83954">MPALHTDPLIQELVDSYADWFLPGRWPYSGEMTRNLWPYTRLFTPIQVNSVFIKNRIVMAPMGNITMCDESGRPNEQMVDYLVERAKGGVGLITTGLIPFTFGIDPSLIEPGNLTYFPRIDNSRTNFAGWRDLAQGVHAYGSTVFIQLTAGLGRVGNPQCLLNDHKLPVSASWNPNFYMGTVPCRRLTNREIRKMVKLGGQAAANAQECGLDGVYLHGHEGYLLDQLTSGAWNRRKLGRYRDPQRFGLDLIKEIRRRVGPKYPIMYRIDLSHALNETYGQTMFETDMKKYVNGRTIEQTLDYMKNLVKAGVDMFDVDLGCYDNWWLAHMPNAMPPACFAAVSRYVKEAFARDGVLSNAGLPVPIVEVGKLNYPDTAEQVLRDGSADMVMLGRPLLADEEWANKAYRGDVDDIRPCIGCQEGCVHEFVAGGHPLCAVNARTAFEYDMPKDPLPAEQPKNVYVIGGGPAGCLTAITAAKRGHHVTLIEKTNQLGGQIVPGSQPAIKFDIQLYLDWLRRKVAEAERDNNLTVLMNTTATSEWVLTQQPDSVVVAVGSSPVTLPIPGQNTNRTMLATDLLVHPEELEGVQRVIVVGGGDVGCEVAYWLRMEHQKEVTVIEMAPRFMEHTVTSNRGMLIHYLGRAGVPLLNCTKAVEITARGLRVERNLHPSVPNPYETWHPILPPNIENPLAPKIKEQNEIQELPGDLIVFASGLAADHQLFTDLQSAHHIPEVNVIADAVKPGRVMEAVQAAERLGRAL</sequence>
<dbReference type="KEGG" id="cbq:AL705_05955"/>
<dbReference type="InterPro" id="IPR013785">
    <property type="entry name" value="Aldolase_TIM"/>
</dbReference>
<dbReference type="SUPFAM" id="SSF51971">
    <property type="entry name" value="Nucleotide-binding domain"/>
    <property type="match status" value="1"/>
</dbReference>
<dbReference type="PRINTS" id="PR00469">
    <property type="entry name" value="PNDRDTASEII"/>
</dbReference>
<dbReference type="Gene3D" id="3.40.50.720">
    <property type="entry name" value="NAD(P)-binding Rossmann-like Domain"/>
    <property type="match status" value="1"/>
</dbReference>
<dbReference type="Gene3D" id="3.50.50.60">
    <property type="entry name" value="FAD/NAD(P)-binding domain"/>
    <property type="match status" value="1"/>
</dbReference>
<dbReference type="InterPro" id="IPR023753">
    <property type="entry name" value="FAD/NAD-binding_dom"/>
</dbReference>
<name>A0A0M5L0K8_9ACTN</name>
<reference evidence="12 13" key="1">
    <citation type="journal article" date="2015" name="Genome Announc.">
        <title>Complete Genome Sequences for Two Strains of a Novel Fastidious, Partially Acid-Fast, Gram-Positive Corynebacterineae Bacterium, Derived from Human Clinical Samples.</title>
        <authorList>
            <person name="Nicholson A.C."/>
            <person name="Bell M."/>
            <person name="Humrighouse B.W."/>
            <person name="McQuiston J.R."/>
        </authorList>
    </citation>
    <scope>NUCLEOTIDE SEQUENCE [LARGE SCALE GENOMIC DNA]</scope>
    <source>
        <strain evidence="12 13">X1698</strain>
    </source>
</reference>
<dbReference type="Proteomes" id="UP000068137">
    <property type="component" value="Chromosome"/>
</dbReference>
<dbReference type="PATRIC" id="fig|1562462.4.peg.1227"/>
<evidence type="ECO:0000256" key="9">
    <source>
        <dbReference type="ARBA" id="ARBA00023014"/>
    </source>
</evidence>
<feature type="domain" description="NADH:flavin oxidoreductase/NADH oxidase N-terminal" evidence="10">
    <location>
        <begin position="42"/>
        <end position="304"/>
    </location>
</feature>